<feature type="domain" description="Penicillin-binding protein dimerisation" evidence="5">
    <location>
        <begin position="54"/>
        <end position="204"/>
    </location>
</feature>
<dbReference type="RefSeq" id="WP_015739411.1">
    <property type="nucleotide sequence ID" value="NC_013385.1"/>
</dbReference>
<gene>
    <name evidence="6" type="ordered locus">Adeg_1434</name>
</gene>
<dbReference type="Gene3D" id="3.40.710.10">
    <property type="entry name" value="DD-peptidase/beta-lactamase superfamily"/>
    <property type="match status" value="1"/>
</dbReference>
<evidence type="ECO:0000256" key="3">
    <source>
        <dbReference type="ARBA" id="ARBA00023136"/>
    </source>
</evidence>
<comment type="subcellular location">
    <subcellularLocation>
        <location evidence="1">Membrane</location>
    </subcellularLocation>
</comment>
<evidence type="ECO:0000256" key="2">
    <source>
        <dbReference type="ARBA" id="ARBA00007171"/>
    </source>
</evidence>
<keyword evidence="6" id="KW-0808">Transferase</keyword>
<dbReference type="EMBL" id="CP001785">
    <property type="protein sequence ID" value="ACX52534.1"/>
    <property type="molecule type" value="Genomic_DNA"/>
</dbReference>
<dbReference type="SUPFAM" id="SSF56519">
    <property type="entry name" value="Penicillin binding protein dimerisation domain"/>
    <property type="match status" value="1"/>
</dbReference>
<name>C9R8A5_AMMDK</name>
<dbReference type="EC" id="2.4.1.129" evidence="6"/>
<evidence type="ECO:0000259" key="5">
    <source>
        <dbReference type="Pfam" id="PF03717"/>
    </source>
</evidence>
<dbReference type="PROSITE" id="PS51257">
    <property type="entry name" value="PROKAR_LIPOPROTEIN"/>
    <property type="match status" value="1"/>
</dbReference>
<organism evidence="6 7">
    <name type="scientific">Ammonifex degensii (strain DSM 10501 / KC4)</name>
    <dbReference type="NCBI Taxonomy" id="429009"/>
    <lineage>
        <taxon>Bacteria</taxon>
        <taxon>Bacillati</taxon>
        <taxon>Bacillota</taxon>
        <taxon>Clostridia</taxon>
        <taxon>Thermoanaerobacterales</taxon>
        <taxon>Thermoanaerobacteraceae</taxon>
        <taxon>Ammonifex</taxon>
    </lineage>
</organism>
<reference evidence="6 7" key="1">
    <citation type="submission" date="2009-10" db="EMBL/GenBank/DDBJ databases">
        <title>Complete sequence of chromosome of Ammonifex degensii KC4.</title>
        <authorList>
            <consortium name="US DOE Joint Genome Institute"/>
            <person name="Kerfeld C."/>
            <person name="Goodner B."/>
            <person name="Huber H."/>
            <person name="Stetter K."/>
            <person name="Lucas S."/>
            <person name="Copeland A."/>
            <person name="Lapidus A."/>
            <person name="Glavina del Rio T."/>
            <person name="Dalin E."/>
            <person name="Tice H."/>
            <person name="Bruce D."/>
            <person name="Goodwin L."/>
            <person name="Pitluck S."/>
            <person name="Saunders E."/>
            <person name="Brettin T."/>
            <person name="Detter J.C."/>
            <person name="Han C."/>
            <person name="Larimer F."/>
            <person name="Land M."/>
            <person name="Hauser L."/>
            <person name="Kyrpides N."/>
            <person name="Ovchinnikova G."/>
            <person name="Richardson P."/>
        </authorList>
    </citation>
    <scope>NUCLEOTIDE SEQUENCE [LARGE SCALE GENOMIC DNA]</scope>
    <source>
        <strain evidence="7">DSM 10501 / KC4</strain>
    </source>
</reference>
<evidence type="ECO:0000313" key="7">
    <source>
        <dbReference type="Proteomes" id="UP000002620"/>
    </source>
</evidence>
<dbReference type="Gene3D" id="3.90.1310.10">
    <property type="entry name" value="Penicillin-binding protein 2a (Domain 2)"/>
    <property type="match status" value="1"/>
</dbReference>
<protein>
    <submittedName>
        <fullName evidence="6">Peptidoglycan glycosyltransferase</fullName>
        <ecNumber evidence="6">2.4.1.129</ecNumber>
    </submittedName>
</protein>
<dbReference type="GO" id="GO:0016757">
    <property type="term" value="F:glycosyltransferase activity"/>
    <property type="evidence" value="ECO:0007669"/>
    <property type="project" value="UniProtKB-KW"/>
</dbReference>
<dbReference type="GO" id="GO:0008658">
    <property type="term" value="F:penicillin binding"/>
    <property type="evidence" value="ECO:0007669"/>
    <property type="project" value="InterPro"/>
</dbReference>
<dbReference type="GO" id="GO:0005886">
    <property type="term" value="C:plasma membrane"/>
    <property type="evidence" value="ECO:0007669"/>
    <property type="project" value="TreeGrafter"/>
</dbReference>
<evidence type="ECO:0000256" key="1">
    <source>
        <dbReference type="ARBA" id="ARBA00004370"/>
    </source>
</evidence>
<dbReference type="SUPFAM" id="SSF56601">
    <property type="entry name" value="beta-lactamase/transpeptidase-like"/>
    <property type="match status" value="1"/>
</dbReference>
<dbReference type="PANTHER" id="PTHR30627">
    <property type="entry name" value="PEPTIDOGLYCAN D,D-TRANSPEPTIDASE"/>
    <property type="match status" value="1"/>
</dbReference>
<keyword evidence="3" id="KW-0472">Membrane</keyword>
<dbReference type="OrthoDB" id="9804124at2"/>
<comment type="similarity">
    <text evidence="2">Belongs to the transpeptidase family.</text>
</comment>
<dbReference type="InterPro" id="IPR005311">
    <property type="entry name" value="PBP_dimer"/>
</dbReference>
<evidence type="ECO:0000313" key="6">
    <source>
        <dbReference type="EMBL" id="ACX52534.1"/>
    </source>
</evidence>
<dbReference type="InterPro" id="IPR012338">
    <property type="entry name" value="Beta-lactam/transpept-like"/>
</dbReference>
<evidence type="ECO:0000259" key="4">
    <source>
        <dbReference type="Pfam" id="PF00905"/>
    </source>
</evidence>
<dbReference type="InterPro" id="IPR050515">
    <property type="entry name" value="Beta-lactam/transpept"/>
</dbReference>
<dbReference type="Proteomes" id="UP000002620">
    <property type="component" value="Chromosome"/>
</dbReference>
<dbReference type="STRING" id="429009.Adeg_1434"/>
<keyword evidence="7" id="KW-1185">Reference proteome</keyword>
<dbReference type="HOGENOM" id="CLU_009289_6_3_9"/>
<feature type="domain" description="Penicillin-binding protein transpeptidase" evidence="4">
    <location>
        <begin position="247"/>
        <end position="539"/>
    </location>
</feature>
<dbReference type="KEGG" id="adg:Adeg_1434"/>
<dbReference type="eggNOG" id="COG0768">
    <property type="taxonomic scope" value="Bacteria"/>
</dbReference>
<dbReference type="Pfam" id="PF00905">
    <property type="entry name" value="Transpeptidase"/>
    <property type="match status" value="1"/>
</dbReference>
<dbReference type="GO" id="GO:0071555">
    <property type="term" value="P:cell wall organization"/>
    <property type="evidence" value="ECO:0007669"/>
    <property type="project" value="TreeGrafter"/>
</dbReference>
<proteinExistence type="inferred from homology"/>
<dbReference type="InterPro" id="IPR001460">
    <property type="entry name" value="PCN-bd_Tpept"/>
</dbReference>
<dbReference type="Pfam" id="PF03717">
    <property type="entry name" value="PBP_dimer"/>
    <property type="match status" value="1"/>
</dbReference>
<keyword evidence="6" id="KW-0328">Glycosyltransferase</keyword>
<dbReference type="InterPro" id="IPR036138">
    <property type="entry name" value="PBP_dimer_sf"/>
</dbReference>
<accession>C9R8A5</accession>
<sequence>MKYRRRIVWLLLISFLGFSCLAVRLASLQLRQHARYAWAAFSQQTFTVSLEEYPRGRIVDRHGRVLAGGREEKRIVFFASLLPDRREAARQLSALLGKPVEELERELRKEAGVLPYSLTPEQEAAVKSLNLPGLFVLPYWTRYSSPPLAAHVVGYVGKVSSPEERRRSRGEWVGKQGCEYFYDAVLQGSFPSLAAGIYRDAQGKLLNRTGVELFTVADPERGEVQLTLDSELQRKVEEVLDKHRFRGAVVVLEVGKGDLLAVASRPTFDPAHPEKQGPDVSFFDRAFASYPPGSVFKMVVAAAALEEGVVRPEESFCCRGVEGPLLPCWKKEGHGHLTFRQAFARSCNPVFAQVGLRLGKEKLIRYCRELYLHERSVIGYPMPADPWQNPKNLMEPYSLVNLSVGQGPLLLTPVQVASVLNTLLNDGVYVRPRLVKGIRQQGKMTELPPDKGKRIFSPTVAREVRDMMALAVQEGTARLGYIPEVGSGGKTGTAELPGGKRCSWFAGFFPLESPRYVVVVMEEGGRGGGEDAAPLFREIGEALALPSVY</sequence>
<dbReference type="AlphaFoldDB" id="C9R8A5"/>